<keyword evidence="2" id="KW-1185">Reference proteome</keyword>
<evidence type="ECO:0000313" key="1">
    <source>
        <dbReference type="EMBL" id="MFC5496820.1"/>
    </source>
</evidence>
<gene>
    <name evidence="1" type="ORF">ACFPOE_04675</name>
</gene>
<evidence type="ECO:0000313" key="2">
    <source>
        <dbReference type="Proteomes" id="UP001596037"/>
    </source>
</evidence>
<dbReference type="EMBL" id="JBHSMF010000003">
    <property type="protein sequence ID" value="MFC5496820.1"/>
    <property type="molecule type" value="Genomic_DNA"/>
</dbReference>
<dbReference type="RefSeq" id="WP_376848853.1">
    <property type="nucleotide sequence ID" value="NZ_JBHSMF010000003.1"/>
</dbReference>
<dbReference type="Proteomes" id="UP001596037">
    <property type="component" value="Unassembled WGS sequence"/>
</dbReference>
<protein>
    <submittedName>
        <fullName evidence="1">Uncharacterized protein</fullName>
    </submittedName>
</protein>
<name>A0ABW0N825_9BURK</name>
<sequence>MLFFNEWRVAARAASAAERAVSEAFMLFFNGKGPAPSEEQVELAKRSRELADDLFNVACRDWGDHRGRPPTRD</sequence>
<reference evidence="2" key="1">
    <citation type="journal article" date="2019" name="Int. J. Syst. Evol. Microbiol.">
        <title>The Global Catalogue of Microorganisms (GCM) 10K type strain sequencing project: providing services to taxonomists for standard genome sequencing and annotation.</title>
        <authorList>
            <consortium name="The Broad Institute Genomics Platform"/>
            <consortium name="The Broad Institute Genome Sequencing Center for Infectious Disease"/>
            <person name="Wu L."/>
            <person name="Ma J."/>
        </authorList>
    </citation>
    <scope>NUCLEOTIDE SEQUENCE [LARGE SCALE GENOMIC DNA]</scope>
    <source>
        <strain evidence="2">CCUG 57401</strain>
    </source>
</reference>
<accession>A0ABW0N825</accession>
<comment type="caution">
    <text evidence="1">The sequence shown here is derived from an EMBL/GenBank/DDBJ whole genome shotgun (WGS) entry which is preliminary data.</text>
</comment>
<proteinExistence type="predicted"/>
<organism evidence="1 2">
    <name type="scientific">Caenimonas terrae</name>
    <dbReference type="NCBI Taxonomy" id="696074"/>
    <lineage>
        <taxon>Bacteria</taxon>
        <taxon>Pseudomonadati</taxon>
        <taxon>Pseudomonadota</taxon>
        <taxon>Betaproteobacteria</taxon>
        <taxon>Burkholderiales</taxon>
        <taxon>Comamonadaceae</taxon>
        <taxon>Caenimonas</taxon>
    </lineage>
</organism>